<dbReference type="PANTHER" id="PTHR37804:SF1">
    <property type="entry name" value="CDAA REGULATORY PROTEIN CDAR"/>
    <property type="match status" value="1"/>
</dbReference>
<dbReference type="InterPro" id="IPR012505">
    <property type="entry name" value="YbbR"/>
</dbReference>
<dbReference type="Proteomes" id="UP000764045">
    <property type="component" value="Unassembled WGS sequence"/>
</dbReference>
<reference evidence="2 3" key="1">
    <citation type="journal article" date="2021" name="Sci. Rep.">
        <title>The distribution of antibiotic resistance genes in chicken gut microbiota commensals.</title>
        <authorList>
            <person name="Juricova H."/>
            <person name="Matiasovicova J."/>
            <person name="Kubasova T."/>
            <person name="Cejkova D."/>
            <person name="Rychlik I."/>
        </authorList>
    </citation>
    <scope>NUCLEOTIDE SEQUENCE [LARGE SCALE GENOMIC DNA]</scope>
    <source>
        <strain evidence="2 3">An819</strain>
    </source>
</reference>
<evidence type="ECO:0000256" key="1">
    <source>
        <dbReference type="SAM" id="Phobius"/>
    </source>
</evidence>
<keyword evidence="1" id="KW-0812">Transmembrane</keyword>
<dbReference type="Gene3D" id="2.170.120.30">
    <property type="match status" value="1"/>
</dbReference>
<dbReference type="PANTHER" id="PTHR37804">
    <property type="entry name" value="CDAA REGULATORY PROTEIN CDAR"/>
    <property type="match status" value="1"/>
</dbReference>
<keyword evidence="3" id="KW-1185">Reference proteome</keyword>
<proteinExistence type="predicted"/>
<gene>
    <name evidence="2" type="ORF">H6B30_04240</name>
</gene>
<keyword evidence="1" id="KW-1133">Transmembrane helix</keyword>
<dbReference type="InterPro" id="IPR053154">
    <property type="entry name" value="c-di-AMP_regulator"/>
</dbReference>
<dbReference type="AlphaFoldDB" id="A0A939B3X0"/>
<dbReference type="Gene3D" id="2.170.120.40">
    <property type="entry name" value="YbbR-like domain"/>
    <property type="match status" value="1"/>
</dbReference>
<dbReference type="Pfam" id="PF07949">
    <property type="entry name" value="YbbR"/>
    <property type="match status" value="1"/>
</dbReference>
<protein>
    <submittedName>
        <fullName evidence="2">YbbR-like domain-containing protein</fullName>
    </submittedName>
</protein>
<organism evidence="2 3">
    <name type="scientific">Marseilla massiliensis</name>
    <dbReference type="NCBI Taxonomy" id="1841864"/>
    <lineage>
        <taxon>Bacteria</taxon>
        <taxon>Pseudomonadati</taxon>
        <taxon>Bacteroidota</taxon>
        <taxon>Bacteroidia</taxon>
        <taxon>Bacteroidales</taxon>
        <taxon>Prevotellaceae</taxon>
        <taxon>Marseilla</taxon>
    </lineage>
</organism>
<feature type="transmembrane region" description="Helical" evidence="1">
    <location>
        <begin position="21"/>
        <end position="40"/>
    </location>
</feature>
<evidence type="ECO:0000313" key="2">
    <source>
        <dbReference type="EMBL" id="MBM6660971.1"/>
    </source>
</evidence>
<name>A0A939B3X0_9BACT</name>
<dbReference type="RefSeq" id="WP_205108245.1">
    <property type="nucleotide sequence ID" value="NZ_CAWUJD010000001.1"/>
</dbReference>
<keyword evidence="1" id="KW-0472">Membrane</keyword>
<comment type="caution">
    <text evidence="2">The sequence shown here is derived from an EMBL/GenBank/DDBJ whole genome shotgun (WGS) entry which is preliminary data.</text>
</comment>
<dbReference type="EMBL" id="JACJJL010000005">
    <property type="protein sequence ID" value="MBM6660971.1"/>
    <property type="molecule type" value="Genomic_DNA"/>
</dbReference>
<evidence type="ECO:0000313" key="3">
    <source>
        <dbReference type="Proteomes" id="UP000764045"/>
    </source>
</evidence>
<sequence length="326" mass="37286">MDSRRDIKQLVRNFLFSSVNKEFLTFLFFLALSGVFWLMMTLNETYEKEVEIPVRIVNVPKNVVLTSDELDTVKVTLRDKGLMLISYLYGEGMRPLTINFKTYAKGNGYSAIPASELQRLIYQQLSASTKIVGSKPDKLEIFFNYGLSKRVPVKWTGRVIPEHLYFISHVEYFPDSVSIYASQEKLDSIKVIYTEQLNYANFRDTLSVTCKLQKIRGVKAVPDRVKVAFHTDVLTEESISDIPVKGINMPEGKVLRTFPSKVTVRFVTGVSQFRNIKAQDFVVVADYAEIMKNPSDKCNIYLKSVPNGISRPSLNIKQVDYLIEEE</sequence>
<accession>A0A939B3X0</accession>